<dbReference type="Gene3D" id="3.50.4.10">
    <property type="entry name" value="Hepatocyte Growth Factor"/>
    <property type="match status" value="1"/>
</dbReference>
<evidence type="ECO:0000256" key="1">
    <source>
        <dbReference type="SAM" id="Phobius"/>
    </source>
</evidence>
<organism evidence="4 5">
    <name type="scientific">Mytilus edulis</name>
    <name type="common">Blue mussel</name>
    <dbReference type="NCBI Taxonomy" id="6550"/>
    <lineage>
        <taxon>Eukaryota</taxon>
        <taxon>Metazoa</taxon>
        <taxon>Spiralia</taxon>
        <taxon>Lophotrochozoa</taxon>
        <taxon>Mollusca</taxon>
        <taxon>Bivalvia</taxon>
        <taxon>Autobranchia</taxon>
        <taxon>Pteriomorphia</taxon>
        <taxon>Mytilida</taxon>
        <taxon>Mytiloidea</taxon>
        <taxon>Mytilidae</taxon>
        <taxon>Mytilinae</taxon>
        <taxon>Mytilus</taxon>
    </lineage>
</organism>
<evidence type="ECO:0000313" key="5">
    <source>
        <dbReference type="Proteomes" id="UP000683360"/>
    </source>
</evidence>
<keyword evidence="1" id="KW-0472">Membrane</keyword>
<feature type="domain" description="Apple" evidence="3">
    <location>
        <begin position="146"/>
        <end position="219"/>
    </location>
</feature>
<keyword evidence="5" id="KW-1185">Reference proteome</keyword>
<feature type="signal peptide" evidence="2">
    <location>
        <begin position="1"/>
        <end position="23"/>
    </location>
</feature>
<dbReference type="AlphaFoldDB" id="A0A8S3UDL8"/>
<dbReference type="SUPFAM" id="SSF57414">
    <property type="entry name" value="Hairpin loop containing domain-like"/>
    <property type="match status" value="1"/>
</dbReference>
<evidence type="ECO:0000313" key="4">
    <source>
        <dbReference type="EMBL" id="CAG2239012.1"/>
    </source>
</evidence>
<reference evidence="4" key="1">
    <citation type="submission" date="2021-03" db="EMBL/GenBank/DDBJ databases">
        <authorList>
            <person name="Bekaert M."/>
        </authorList>
    </citation>
    <scope>NUCLEOTIDE SEQUENCE</scope>
</reference>
<protein>
    <recommendedName>
        <fullName evidence="3">Apple domain-containing protein</fullName>
    </recommendedName>
</protein>
<evidence type="ECO:0000256" key="2">
    <source>
        <dbReference type="SAM" id="SignalP"/>
    </source>
</evidence>
<dbReference type="EMBL" id="CAJPWZ010002500">
    <property type="protein sequence ID" value="CAG2239012.1"/>
    <property type="molecule type" value="Genomic_DNA"/>
</dbReference>
<name>A0A8S3UDL8_MYTED</name>
<accession>A0A8S3UDL8</accession>
<keyword evidence="1" id="KW-1133">Transmembrane helix</keyword>
<sequence length="339" mass="39085">MKFVRYFITSVIILLLAVPEANRLSERLNFDTLGLKIACRILVPWTKDVIKFIVHCLYRHGHLNFLLNNEQIVRKLMYAADPEDPCPTDLGHIVADMCTNESTVEESINGYKTVDSVLLRITKHQNNCKCHGYCMQIHRNESIYDCKMNDQLNKGGTDGDWIITSGTQHTSAEECKQYCLQTKICEAVHYEYKHKYCFVYNRTTRLSQRDNAIYSKKDCVDTQKLSIRCYPPRINNPNKPAYYYRGHFHNKSRKKEEESIKDTSPSFLVALVFAIMGCTIALIFAGTTLFYKRQLLTQKSPLAPIVNYVDLSVAREVSDYSAINTQVVNEQYETVNART</sequence>
<evidence type="ECO:0000259" key="3">
    <source>
        <dbReference type="PROSITE" id="PS50948"/>
    </source>
</evidence>
<keyword evidence="1" id="KW-0812">Transmembrane</keyword>
<gene>
    <name evidence="4" type="ORF">MEDL_51398</name>
</gene>
<dbReference type="Pfam" id="PF00024">
    <property type="entry name" value="PAN_1"/>
    <property type="match status" value="1"/>
</dbReference>
<dbReference type="PROSITE" id="PS50948">
    <property type="entry name" value="PAN"/>
    <property type="match status" value="1"/>
</dbReference>
<comment type="caution">
    <text evidence="4">The sequence shown here is derived from an EMBL/GenBank/DDBJ whole genome shotgun (WGS) entry which is preliminary data.</text>
</comment>
<feature type="chain" id="PRO_5035797139" description="Apple domain-containing protein" evidence="2">
    <location>
        <begin position="24"/>
        <end position="339"/>
    </location>
</feature>
<dbReference type="InterPro" id="IPR003609">
    <property type="entry name" value="Pan_app"/>
</dbReference>
<keyword evidence="2" id="KW-0732">Signal</keyword>
<feature type="transmembrane region" description="Helical" evidence="1">
    <location>
        <begin position="267"/>
        <end position="291"/>
    </location>
</feature>
<proteinExistence type="predicted"/>
<dbReference type="Proteomes" id="UP000683360">
    <property type="component" value="Unassembled WGS sequence"/>
</dbReference>